<dbReference type="AlphaFoldDB" id="A0A8X8WMM2"/>
<evidence type="ECO:0000313" key="2">
    <source>
        <dbReference type="Proteomes" id="UP000298416"/>
    </source>
</evidence>
<keyword evidence="2" id="KW-1185">Reference proteome</keyword>
<protein>
    <submittedName>
        <fullName evidence="1">Uncharacterized protein</fullName>
    </submittedName>
</protein>
<organism evidence="1">
    <name type="scientific">Salvia splendens</name>
    <name type="common">Scarlet sage</name>
    <dbReference type="NCBI Taxonomy" id="180675"/>
    <lineage>
        <taxon>Eukaryota</taxon>
        <taxon>Viridiplantae</taxon>
        <taxon>Streptophyta</taxon>
        <taxon>Embryophyta</taxon>
        <taxon>Tracheophyta</taxon>
        <taxon>Spermatophyta</taxon>
        <taxon>Magnoliopsida</taxon>
        <taxon>eudicotyledons</taxon>
        <taxon>Gunneridae</taxon>
        <taxon>Pentapetalae</taxon>
        <taxon>asterids</taxon>
        <taxon>lamiids</taxon>
        <taxon>Lamiales</taxon>
        <taxon>Lamiaceae</taxon>
        <taxon>Nepetoideae</taxon>
        <taxon>Mentheae</taxon>
        <taxon>Salviinae</taxon>
        <taxon>Salvia</taxon>
        <taxon>Salvia subgen. Calosphace</taxon>
        <taxon>core Calosphace</taxon>
    </lineage>
</organism>
<evidence type="ECO:0000313" key="1">
    <source>
        <dbReference type="EMBL" id="KAG6396661.1"/>
    </source>
</evidence>
<name>A0A8X8WMM2_SALSN</name>
<reference evidence="1" key="1">
    <citation type="submission" date="2018-01" db="EMBL/GenBank/DDBJ databases">
        <authorList>
            <person name="Mao J.F."/>
        </authorList>
    </citation>
    <scope>NUCLEOTIDE SEQUENCE</scope>
    <source>
        <strain evidence="1">Huo1</strain>
        <tissue evidence="1">Leaf</tissue>
    </source>
</reference>
<dbReference type="EMBL" id="PNBA02000016">
    <property type="protein sequence ID" value="KAG6396661.1"/>
    <property type="molecule type" value="Genomic_DNA"/>
</dbReference>
<gene>
    <name evidence="1" type="ORF">SASPL_142816</name>
</gene>
<reference evidence="1" key="2">
    <citation type="submission" date="2020-08" db="EMBL/GenBank/DDBJ databases">
        <title>Plant Genome Project.</title>
        <authorList>
            <person name="Zhang R.-G."/>
        </authorList>
    </citation>
    <scope>NUCLEOTIDE SEQUENCE</scope>
    <source>
        <strain evidence="1">Huo1</strain>
        <tissue evidence="1">Leaf</tissue>
    </source>
</reference>
<sequence>MEVVSDEEDDEDKMWEEEQVRKGLGKRLDDGVGIQGAGATVGGLSRLPPSGMHHPTQNVDGRSCYNNVGGASFDMFGGSDMSISQQAELARKAMTENLKRGSGIS</sequence>
<dbReference type="Proteomes" id="UP000298416">
    <property type="component" value="Unassembled WGS sequence"/>
</dbReference>
<proteinExistence type="predicted"/>
<comment type="caution">
    <text evidence="1">The sequence shown here is derived from an EMBL/GenBank/DDBJ whole genome shotgun (WGS) entry which is preliminary data.</text>
</comment>
<accession>A0A8X8WMM2</accession>